<evidence type="ECO:0000313" key="10">
    <source>
        <dbReference type="Proteomes" id="UP000435138"/>
    </source>
</evidence>
<gene>
    <name evidence="9" type="ORF">GAO09_07905</name>
</gene>
<keyword evidence="4" id="KW-0378">Hydrolase</keyword>
<evidence type="ECO:0000256" key="2">
    <source>
        <dbReference type="ARBA" id="ARBA00022475"/>
    </source>
</evidence>
<sequence>MTSTFSKLRQRRQRHGGGPASPAWWPYALVAVNLILIAFCTLDAPMGAYATHTPNVLLPIGEKVTDFARSGWILVVAGLLFLGAFIYSRRPMPHRKRFKVIYTTHIAAYIFLSVAISSLIANILKIAIGRARPTQYEEWGTFGFSPLHGNFNFESFPSGHSTVAGAFMAALALLLPRYRIFFLIVALWLGMARVIIGVHYPSDVFAGLSFGAWTAFVTAIAFSRYGILFSFTRGRLPRLRRPLRLRPSKTSETV</sequence>
<evidence type="ECO:0000256" key="1">
    <source>
        <dbReference type="ARBA" id="ARBA00004651"/>
    </source>
</evidence>
<dbReference type="EMBL" id="WIXI01000038">
    <property type="protein sequence ID" value="MQY45981.1"/>
    <property type="molecule type" value="Genomic_DNA"/>
</dbReference>
<evidence type="ECO:0000256" key="3">
    <source>
        <dbReference type="ARBA" id="ARBA00022692"/>
    </source>
</evidence>
<feature type="transmembrane region" description="Helical" evidence="7">
    <location>
        <begin position="212"/>
        <end position="231"/>
    </location>
</feature>
<organism evidence="9 10">
    <name type="scientific">Endobacterium cereale</name>
    <dbReference type="NCBI Taxonomy" id="2663029"/>
    <lineage>
        <taxon>Bacteria</taxon>
        <taxon>Pseudomonadati</taxon>
        <taxon>Pseudomonadota</taxon>
        <taxon>Alphaproteobacteria</taxon>
        <taxon>Hyphomicrobiales</taxon>
        <taxon>Rhizobiaceae</taxon>
        <taxon>Endobacterium</taxon>
    </lineage>
</organism>
<name>A0A6A8AAZ7_9HYPH</name>
<comment type="caution">
    <text evidence="9">The sequence shown here is derived from an EMBL/GenBank/DDBJ whole genome shotgun (WGS) entry which is preliminary data.</text>
</comment>
<dbReference type="AlphaFoldDB" id="A0A6A8AAZ7"/>
<reference evidence="9 10" key="1">
    <citation type="submission" date="2019-11" db="EMBL/GenBank/DDBJ databases">
        <title>Genome analysis of Rhizobacterium cereale a novel genus and species isolated from maize roots in North Spain.</title>
        <authorList>
            <person name="Menendez E."/>
            <person name="Flores-Felix J.D."/>
            <person name="Ramirez-Bahena M.-H."/>
            <person name="Igual J.M."/>
            <person name="Garcia-Fraile P."/>
            <person name="Peix A."/>
            <person name="Velazquez E."/>
        </authorList>
    </citation>
    <scope>NUCLEOTIDE SEQUENCE [LARGE SCALE GENOMIC DNA]</scope>
    <source>
        <strain evidence="9 10">RZME27</strain>
    </source>
</reference>
<evidence type="ECO:0000256" key="7">
    <source>
        <dbReference type="SAM" id="Phobius"/>
    </source>
</evidence>
<evidence type="ECO:0000256" key="5">
    <source>
        <dbReference type="ARBA" id="ARBA00022989"/>
    </source>
</evidence>
<evidence type="ECO:0000256" key="6">
    <source>
        <dbReference type="ARBA" id="ARBA00023136"/>
    </source>
</evidence>
<accession>A0A6A8AAZ7</accession>
<proteinExistence type="predicted"/>
<dbReference type="RefSeq" id="WP_153353487.1">
    <property type="nucleotide sequence ID" value="NZ_JAYKOO010000003.1"/>
</dbReference>
<keyword evidence="6 7" id="KW-0472">Membrane</keyword>
<evidence type="ECO:0000259" key="8">
    <source>
        <dbReference type="SMART" id="SM00014"/>
    </source>
</evidence>
<dbReference type="GO" id="GO:0016787">
    <property type="term" value="F:hydrolase activity"/>
    <property type="evidence" value="ECO:0007669"/>
    <property type="project" value="UniProtKB-KW"/>
</dbReference>
<dbReference type="Pfam" id="PF01569">
    <property type="entry name" value="PAP2"/>
    <property type="match status" value="1"/>
</dbReference>
<feature type="transmembrane region" description="Helical" evidence="7">
    <location>
        <begin position="21"/>
        <end position="50"/>
    </location>
</feature>
<protein>
    <submittedName>
        <fullName evidence="9">Phosphatase PAP2 family protein</fullName>
    </submittedName>
</protein>
<feature type="transmembrane region" description="Helical" evidence="7">
    <location>
        <begin position="100"/>
        <end position="124"/>
    </location>
</feature>
<dbReference type="SUPFAM" id="SSF48317">
    <property type="entry name" value="Acid phosphatase/Vanadium-dependent haloperoxidase"/>
    <property type="match status" value="1"/>
</dbReference>
<evidence type="ECO:0000313" key="9">
    <source>
        <dbReference type="EMBL" id="MQY45981.1"/>
    </source>
</evidence>
<dbReference type="InterPro" id="IPR000326">
    <property type="entry name" value="PAP2/HPO"/>
</dbReference>
<keyword evidence="5 7" id="KW-1133">Transmembrane helix</keyword>
<comment type="subcellular location">
    <subcellularLocation>
        <location evidence="1">Cell membrane</location>
        <topology evidence="1">Multi-pass membrane protein</topology>
    </subcellularLocation>
</comment>
<feature type="transmembrane region" description="Helical" evidence="7">
    <location>
        <begin position="156"/>
        <end position="175"/>
    </location>
</feature>
<dbReference type="InterPro" id="IPR036938">
    <property type="entry name" value="PAP2/HPO_sf"/>
</dbReference>
<dbReference type="Gene3D" id="1.20.144.10">
    <property type="entry name" value="Phosphatidic acid phosphatase type 2/haloperoxidase"/>
    <property type="match status" value="2"/>
</dbReference>
<dbReference type="GO" id="GO:0005886">
    <property type="term" value="C:plasma membrane"/>
    <property type="evidence" value="ECO:0007669"/>
    <property type="project" value="UniProtKB-SubCell"/>
</dbReference>
<feature type="domain" description="Phosphatidic acid phosphatase type 2/haloperoxidase" evidence="8">
    <location>
        <begin position="108"/>
        <end position="219"/>
    </location>
</feature>
<keyword evidence="2" id="KW-1003">Cell membrane</keyword>
<dbReference type="Proteomes" id="UP000435138">
    <property type="component" value="Unassembled WGS sequence"/>
</dbReference>
<keyword evidence="3 7" id="KW-0812">Transmembrane</keyword>
<feature type="transmembrane region" description="Helical" evidence="7">
    <location>
        <begin position="70"/>
        <end position="88"/>
    </location>
</feature>
<dbReference type="PANTHER" id="PTHR14969:SF62">
    <property type="entry name" value="DECAPRENYLPHOSPHORYL-5-PHOSPHORIBOSE PHOSPHATASE RV3807C-RELATED"/>
    <property type="match status" value="1"/>
</dbReference>
<dbReference type="PANTHER" id="PTHR14969">
    <property type="entry name" value="SPHINGOSINE-1-PHOSPHATE PHOSPHOHYDROLASE"/>
    <property type="match status" value="1"/>
</dbReference>
<feature type="transmembrane region" description="Helical" evidence="7">
    <location>
        <begin position="180"/>
        <end position="200"/>
    </location>
</feature>
<evidence type="ECO:0000256" key="4">
    <source>
        <dbReference type="ARBA" id="ARBA00022801"/>
    </source>
</evidence>
<keyword evidence="10" id="KW-1185">Reference proteome</keyword>
<dbReference type="SMART" id="SM00014">
    <property type="entry name" value="acidPPc"/>
    <property type="match status" value="1"/>
</dbReference>